<organism evidence="2 3">
    <name type="scientific">Sporolactobacillus shoreicorticis</name>
    <dbReference type="NCBI Taxonomy" id="1923877"/>
    <lineage>
        <taxon>Bacteria</taxon>
        <taxon>Bacillati</taxon>
        <taxon>Bacillota</taxon>
        <taxon>Bacilli</taxon>
        <taxon>Bacillales</taxon>
        <taxon>Sporolactobacillaceae</taxon>
        <taxon>Sporolactobacillus</taxon>
    </lineage>
</organism>
<name>A0ABW5S648_9BACL</name>
<feature type="compositionally biased region" description="Polar residues" evidence="1">
    <location>
        <begin position="23"/>
        <end position="41"/>
    </location>
</feature>
<accession>A0ABW5S648</accession>
<reference evidence="3" key="1">
    <citation type="journal article" date="2019" name="Int. J. Syst. Evol. Microbiol.">
        <title>The Global Catalogue of Microorganisms (GCM) 10K type strain sequencing project: providing services to taxonomists for standard genome sequencing and annotation.</title>
        <authorList>
            <consortium name="The Broad Institute Genomics Platform"/>
            <consortium name="The Broad Institute Genome Sequencing Center for Infectious Disease"/>
            <person name="Wu L."/>
            <person name="Ma J."/>
        </authorList>
    </citation>
    <scope>NUCLEOTIDE SEQUENCE [LARGE SCALE GENOMIC DNA]</scope>
    <source>
        <strain evidence="3">TISTR 2466</strain>
    </source>
</reference>
<protein>
    <submittedName>
        <fullName evidence="2">Uncharacterized protein</fullName>
    </submittedName>
</protein>
<evidence type="ECO:0000256" key="1">
    <source>
        <dbReference type="SAM" id="MobiDB-lite"/>
    </source>
</evidence>
<keyword evidence="3" id="KW-1185">Reference proteome</keyword>
<dbReference type="RefSeq" id="WP_290446476.1">
    <property type="nucleotide sequence ID" value="NZ_JAMXWM010000015.1"/>
</dbReference>
<comment type="caution">
    <text evidence="2">The sequence shown here is derived from an EMBL/GenBank/DDBJ whole genome shotgun (WGS) entry which is preliminary data.</text>
</comment>
<evidence type="ECO:0000313" key="3">
    <source>
        <dbReference type="Proteomes" id="UP001597399"/>
    </source>
</evidence>
<proteinExistence type="predicted"/>
<feature type="region of interest" description="Disordered" evidence="1">
    <location>
        <begin position="18"/>
        <end position="41"/>
    </location>
</feature>
<dbReference type="Proteomes" id="UP001597399">
    <property type="component" value="Unassembled WGS sequence"/>
</dbReference>
<dbReference type="EMBL" id="JBHUMQ010000033">
    <property type="protein sequence ID" value="MFD2694868.1"/>
    <property type="molecule type" value="Genomic_DNA"/>
</dbReference>
<sequence>MKPKEVRRRRKNSIRRWLKETLGQLQPKSQDAPSSNLKLPA</sequence>
<evidence type="ECO:0000313" key="2">
    <source>
        <dbReference type="EMBL" id="MFD2694868.1"/>
    </source>
</evidence>
<gene>
    <name evidence="2" type="ORF">ACFSUE_14720</name>
</gene>